<dbReference type="PANTHER" id="PTHR43721:SF22">
    <property type="entry name" value="ELONGATION FACTOR TU, MITOCHONDRIAL"/>
    <property type="match status" value="1"/>
</dbReference>
<dbReference type="InterPro" id="IPR057335">
    <property type="entry name" value="Beta-barrel_SelB"/>
</dbReference>
<feature type="domain" description="Tr-type G" evidence="9">
    <location>
        <begin position="1"/>
        <end position="171"/>
    </location>
</feature>
<dbReference type="InterPro" id="IPR000795">
    <property type="entry name" value="T_Tr_GTP-bd_dom"/>
</dbReference>
<keyword evidence="10" id="KW-0251">Elongation factor</keyword>
<evidence type="ECO:0000256" key="5">
    <source>
        <dbReference type="ARBA" id="ARBA00022917"/>
    </source>
</evidence>
<dbReference type="SUPFAM" id="SSF50465">
    <property type="entry name" value="EF-Tu/eEF-1alpha/eIF2-gamma C-terminal domain"/>
    <property type="match status" value="1"/>
</dbReference>
<dbReference type="InterPro" id="IPR015190">
    <property type="entry name" value="Elong_fac_SelB-wing-hlx_typ-2"/>
</dbReference>
<evidence type="ECO:0000256" key="7">
    <source>
        <dbReference type="ARBA" id="ARBA00025526"/>
    </source>
</evidence>
<dbReference type="PRINTS" id="PR00315">
    <property type="entry name" value="ELONGATNFCT"/>
</dbReference>
<evidence type="ECO:0000313" key="10">
    <source>
        <dbReference type="EMBL" id="QYD73209.1"/>
    </source>
</evidence>
<dbReference type="Gene3D" id="2.40.30.10">
    <property type="entry name" value="Translation factors"/>
    <property type="match status" value="1"/>
</dbReference>
<dbReference type="RefSeq" id="WP_219802873.1">
    <property type="nucleotide sequence ID" value="NZ_CP080096.1"/>
</dbReference>
<comment type="function">
    <text evidence="7">Translation factor necessary for the incorporation of selenocysteine into proteins. It probably replaces EF-Tu for the insertion of selenocysteine directed by the UGA codon. SelB binds GTP and GDP.</text>
</comment>
<evidence type="ECO:0000256" key="6">
    <source>
        <dbReference type="ARBA" id="ARBA00023134"/>
    </source>
</evidence>
<dbReference type="InterPro" id="IPR050055">
    <property type="entry name" value="EF-Tu_GTPase"/>
</dbReference>
<comment type="subcellular location">
    <subcellularLocation>
        <location evidence="1">Cytoplasm</location>
    </subcellularLocation>
</comment>
<organism evidence="10 11">
    <name type="scientific">Paraburkholderia edwinii</name>
    <dbReference type="NCBI Taxonomy" id="2861782"/>
    <lineage>
        <taxon>Bacteria</taxon>
        <taxon>Pseudomonadati</taxon>
        <taxon>Pseudomonadota</taxon>
        <taxon>Betaproteobacteria</taxon>
        <taxon>Burkholderiales</taxon>
        <taxon>Burkholderiaceae</taxon>
        <taxon>Paraburkholderia</taxon>
    </lineage>
</organism>
<gene>
    <name evidence="10" type="primary">selB</name>
    <name evidence="10" type="ORF">KZJ38_26545</name>
</gene>
<name>A0ABX8V1X0_9BURK</name>
<dbReference type="InterPro" id="IPR048931">
    <property type="entry name" value="WHD_2nd_SelB_bact"/>
</dbReference>
<dbReference type="Pfam" id="PF09107">
    <property type="entry name" value="WHD_3rd_SelB"/>
    <property type="match status" value="1"/>
</dbReference>
<dbReference type="SUPFAM" id="SSF46785">
    <property type="entry name" value="Winged helix' DNA-binding domain"/>
    <property type="match status" value="3"/>
</dbReference>
<dbReference type="Proteomes" id="UP000826462">
    <property type="component" value="Chromosome 2"/>
</dbReference>
<dbReference type="InterPro" id="IPR031157">
    <property type="entry name" value="G_TR_CS"/>
</dbReference>
<dbReference type="PANTHER" id="PTHR43721">
    <property type="entry name" value="ELONGATION FACTOR TU-RELATED"/>
    <property type="match status" value="1"/>
</dbReference>
<dbReference type="Pfam" id="PF03144">
    <property type="entry name" value="GTP_EFTU_D2"/>
    <property type="match status" value="1"/>
</dbReference>
<evidence type="ECO:0000259" key="9">
    <source>
        <dbReference type="PROSITE" id="PS51722"/>
    </source>
</evidence>
<proteinExistence type="predicted"/>
<dbReference type="CDD" id="cd04171">
    <property type="entry name" value="SelB"/>
    <property type="match status" value="1"/>
</dbReference>
<dbReference type="PROSITE" id="PS00301">
    <property type="entry name" value="G_TR_1"/>
    <property type="match status" value="1"/>
</dbReference>
<evidence type="ECO:0000256" key="3">
    <source>
        <dbReference type="ARBA" id="ARBA00022490"/>
    </source>
</evidence>
<dbReference type="CDD" id="cd15491">
    <property type="entry name" value="selB_III"/>
    <property type="match status" value="1"/>
</dbReference>
<dbReference type="Pfam" id="PF25461">
    <property type="entry name" value="Beta-barrel_SelB"/>
    <property type="match status" value="1"/>
</dbReference>
<dbReference type="InterPro" id="IPR004161">
    <property type="entry name" value="EFTu-like_2"/>
</dbReference>
<accession>A0ABX8V1X0</accession>
<dbReference type="Pfam" id="PF09106">
    <property type="entry name" value="WHD_2nd_SelB"/>
    <property type="match status" value="1"/>
</dbReference>
<dbReference type="EMBL" id="CP080096">
    <property type="protein sequence ID" value="QYD73209.1"/>
    <property type="molecule type" value="Genomic_DNA"/>
</dbReference>
<evidence type="ECO:0000313" key="11">
    <source>
        <dbReference type="Proteomes" id="UP000826462"/>
    </source>
</evidence>
<dbReference type="InterPro" id="IPR036390">
    <property type="entry name" value="WH_DNA-bd_sf"/>
</dbReference>
<dbReference type="Gene3D" id="3.40.50.300">
    <property type="entry name" value="P-loop containing nucleotide triphosphate hydrolases"/>
    <property type="match status" value="1"/>
</dbReference>
<dbReference type="Pfam" id="PF00009">
    <property type="entry name" value="GTP_EFTU"/>
    <property type="match status" value="1"/>
</dbReference>
<keyword evidence="5" id="KW-0648">Protein biosynthesis</keyword>
<protein>
    <recommendedName>
        <fullName evidence="2">Selenocysteine-specific elongation factor</fullName>
    </recommendedName>
    <alternativeName>
        <fullName evidence="8">SelB translation factor</fullName>
    </alternativeName>
</protein>
<sequence length="642" mass="70158">MIVGTAGHIDHGKTTLVRALTGVDTDRLKEEKARGISIELGYAYTPLANGEVLGVIDVPGHEKLVHTMAAGACGIDFALLVIAADDGVMPQTREHLAILELLGVTRGAVALTKVDRVDAARLAQVREEIGAWLASTVFAGVRIFCTNATVDGDAGVGELNAYLREAAADLVLHKGRDDALFRLAIDRVFTLAGHGTIVTGTVFAGRVTAGETLMLAPALEPVRVRSIHAQNHAAEGGHAGQRCALNLAGVDKDAIARGDWIIDARLARPSERLDVELTLLEDAGLTLEHWAPLHVHLGTTHQVAHVALLDGDTLAAGDKARAQLVFDTPLCALPGDRFIVRNAQATRTVGGGRVLDPFGPARKRRTAERRAWLDALQTWLDDGRIEPLLDHAPHGMQRSTLVCLTGVSHHALQFPHDVIDIALHGKAADDGFVLLRRHWNGLREHVIGALQQFHARFPDEQGPDSARLRRIAAPLLTDTLWRALIEALVSEGLVSKSGPWLHLPEHSVSLDKQEEALKQMLLPLMAEGRFDPPWVRELAATVHRHEDDVRALLRKLARQGDVYQVVRDLFYHRDSMRELARVVAQLAAQQGGALSAAAFRDETGLGRKRAIQVLEFFDRVGYTRFQRDVHLLRVDSRLSEML</sequence>
<keyword evidence="11" id="KW-1185">Reference proteome</keyword>
<dbReference type="InterPro" id="IPR004535">
    <property type="entry name" value="Transl_elong_SelB"/>
</dbReference>
<dbReference type="GO" id="GO:0003746">
    <property type="term" value="F:translation elongation factor activity"/>
    <property type="evidence" value="ECO:0007669"/>
    <property type="project" value="UniProtKB-KW"/>
</dbReference>
<dbReference type="InterPro" id="IPR009001">
    <property type="entry name" value="Transl_elong_EF1A/Init_IF2_C"/>
</dbReference>
<dbReference type="Pfam" id="PF21214">
    <property type="entry name" value="WHD_2nd_SelB_bact"/>
    <property type="match status" value="1"/>
</dbReference>
<evidence type="ECO:0000256" key="4">
    <source>
        <dbReference type="ARBA" id="ARBA00022741"/>
    </source>
</evidence>
<evidence type="ECO:0000256" key="8">
    <source>
        <dbReference type="ARBA" id="ARBA00031615"/>
    </source>
</evidence>
<keyword evidence="6" id="KW-0342">GTP-binding</keyword>
<evidence type="ECO:0000256" key="1">
    <source>
        <dbReference type="ARBA" id="ARBA00004496"/>
    </source>
</evidence>
<reference evidence="10 11" key="1">
    <citation type="submission" date="2021-07" db="EMBL/GenBank/DDBJ databases">
        <title>Paraburkholderia edwinii protects Aspergillus sp. from phenazines by acting as a toxin sponge.</title>
        <authorList>
            <person name="Dahlstrom K.M."/>
            <person name="Newman D.K."/>
        </authorList>
    </citation>
    <scope>NUCLEOTIDE SEQUENCE [LARGE SCALE GENOMIC DNA]</scope>
    <source>
        <strain evidence="10 11">Pe01</strain>
    </source>
</reference>
<keyword evidence="3" id="KW-0963">Cytoplasm</keyword>
<dbReference type="Gene3D" id="1.10.10.10">
    <property type="entry name" value="Winged helix-like DNA-binding domain superfamily/Winged helix DNA-binding domain"/>
    <property type="match status" value="3"/>
</dbReference>
<dbReference type="InterPro" id="IPR036388">
    <property type="entry name" value="WH-like_DNA-bd_sf"/>
</dbReference>
<dbReference type="SUPFAM" id="SSF52540">
    <property type="entry name" value="P-loop containing nucleoside triphosphate hydrolases"/>
    <property type="match status" value="1"/>
</dbReference>
<keyword evidence="4" id="KW-0547">Nucleotide-binding</keyword>
<dbReference type="NCBIfam" id="TIGR00475">
    <property type="entry name" value="selB"/>
    <property type="match status" value="1"/>
</dbReference>
<dbReference type="InterPro" id="IPR015191">
    <property type="entry name" value="SelB_WHD4"/>
</dbReference>
<dbReference type="InterPro" id="IPR027417">
    <property type="entry name" value="P-loop_NTPase"/>
</dbReference>
<dbReference type="PROSITE" id="PS51722">
    <property type="entry name" value="G_TR_2"/>
    <property type="match status" value="1"/>
</dbReference>
<dbReference type="InterPro" id="IPR009000">
    <property type="entry name" value="Transl_B-barrel_sf"/>
</dbReference>
<evidence type="ECO:0000256" key="2">
    <source>
        <dbReference type="ARBA" id="ARBA00015953"/>
    </source>
</evidence>
<dbReference type="SUPFAM" id="SSF50447">
    <property type="entry name" value="Translation proteins"/>
    <property type="match status" value="1"/>
</dbReference>